<dbReference type="PANTHER" id="PTHR39181">
    <property type="entry name" value="TYROSINE-PROTEIN PHOSPHATASE YWQE"/>
    <property type="match status" value="1"/>
</dbReference>
<evidence type="ECO:0000256" key="2">
    <source>
        <dbReference type="ARBA" id="ARBA00013064"/>
    </source>
</evidence>
<dbReference type="Gene3D" id="3.20.20.140">
    <property type="entry name" value="Metal-dependent hydrolases"/>
    <property type="match status" value="1"/>
</dbReference>
<evidence type="ECO:0000256" key="5">
    <source>
        <dbReference type="ARBA" id="ARBA00051722"/>
    </source>
</evidence>
<name>A0A1M7YAC3_9FIRM</name>
<proteinExistence type="inferred from homology"/>
<keyword evidence="7" id="KW-1185">Reference proteome</keyword>
<sequence>MERLIDIHCHILPAVDNGSVSMDQTKRMLKIAYEEGITYIIATPHYGAGCVNTGKLELEDKLEQVRRAAKEIDTEFQIELGNELYYSQDIAEHLRKGKARTLANTRYCLVKFPEDEEYALMRAGLHSLLVQGYYPVLSHVEGYRCFYENYEDIARLINLGVYMQMNIRSLTGNSLDPRVRFARRLMAYGMVHFIGTGSRSDYTQSLHVRKGLAFISRGYGEEVKRTLLENTNKLLLNRKIERKTFPYV</sequence>
<dbReference type="SUPFAM" id="SSF89550">
    <property type="entry name" value="PHP domain-like"/>
    <property type="match status" value="1"/>
</dbReference>
<comment type="similarity">
    <text evidence="1">Belongs to the metallo-dependent hydrolases superfamily. CpsB/CapC family.</text>
</comment>
<evidence type="ECO:0000256" key="4">
    <source>
        <dbReference type="ARBA" id="ARBA00022912"/>
    </source>
</evidence>
<dbReference type="EC" id="3.1.3.48" evidence="2"/>
<organism evidence="6 7">
    <name type="scientific">Anaerocolumna xylanovorans DSM 12503</name>
    <dbReference type="NCBI Taxonomy" id="1121345"/>
    <lineage>
        <taxon>Bacteria</taxon>
        <taxon>Bacillati</taxon>
        <taxon>Bacillota</taxon>
        <taxon>Clostridia</taxon>
        <taxon>Lachnospirales</taxon>
        <taxon>Lachnospiraceae</taxon>
        <taxon>Anaerocolumna</taxon>
    </lineage>
</organism>
<evidence type="ECO:0000313" key="7">
    <source>
        <dbReference type="Proteomes" id="UP000184612"/>
    </source>
</evidence>
<reference evidence="6 7" key="1">
    <citation type="submission" date="2016-12" db="EMBL/GenBank/DDBJ databases">
        <authorList>
            <person name="Song W.-J."/>
            <person name="Kurnit D.M."/>
        </authorList>
    </citation>
    <scope>NUCLEOTIDE SEQUENCE [LARGE SCALE GENOMIC DNA]</scope>
    <source>
        <strain evidence="6 7">DSM 12503</strain>
    </source>
</reference>
<dbReference type="STRING" id="1121345.SAMN02745217_02381"/>
<keyword evidence="3" id="KW-0378">Hydrolase</keyword>
<dbReference type="Pfam" id="PF19567">
    <property type="entry name" value="CpsB_CapC"/>
    <property type="match status" value="1"/>
</dbReference>
<dbReference type="GO" id="GO:0004725">
    <property type="term" value="F:protein tyrosine phosphatase activity"/>
    <property type="evidence" value="ECO:0007669"/>
    <property type="project" value="UniProtKB-EC"/>
</dbReference>
<dbReference type="GO" id="GO:0030145">
    <property type="term" value="F:manganese ion binding"/>
    <property type="evidence" value="ECO:0007669"/>
    <property type="project" value="InterPro"/>
</dbReference>
<evidence type="ECO:0000313" key="6">
    <source>
        <dbReference type="EMBL" id="SHO49549.1"/>
    </source>
</evidence>
<dbReference type="InterPro" id="IPR016195">
    <property type="entry name" value="Pol/histidinol_Pase-like"/>
</dbReference>
<evidence type="ECO:0000256" key="3">
    <source>
        <dbReference type="ARBA" id="ARBA00022801"/>
    </source>
</evidence>
<dbReference type="AlphaFoldDB" id="A0A1M7YAC3"/>
<dbReference type="OrthoDB" id="9788539at2"/>
<dbReference type="Proteomes" id="UP000184612">
    <property type="component" value="Unassembled WGS sequence"/>
</dbReference>
<keyword evidence="4" id="KW-0904">Protein phosphatase</keyword>
<comment type="catalytic activity">
    <reaction evidence="5">
        <text>O-phospho-L-tyrosyl-[protein] + H2O = L-tyrosyl-[protein] + phosphate</text>
        <dbReference type="Rhea" id="RHEA:10684"/>
        <dbReference type="Rhea" id="RHEA-COMP:10136"/>
        <dbReference type="Rhea" id="RHEA-COMP:20101"/>
        <dbReference type="ChEBI" id="CHEBI:15377"/>
        <dbReference type="ChEBI" id="CHEBI:43474"/>
        <dbReference type="ChEBI" id="CHEBI:46858"/>
        <dbReference type="ChEBI" id="CHEBI:61978"/>
        <dbReference type="EC" id="3.1.3.48"/>
    </reaction>
</comment>
<dbReference type="PIRSF" id="PIRSF016557">
    <property type="entry name" value="Caps_synth_CpsB"/>
    <property type="match status" value="1"/>
</dbReference>
<dbReference type="InterPro" id="IPR016667">
    <property type="entry name" value="Caps_polysacc_synth_CpsB/CapC"/>
</dbReference>
<gene>
    <name evidence="6" type="ORF">SAMN02745217_02381</name>
</gene>
<protein>
    <recommendedName>
        <fullName evidence="2">protein-tyrosine-phosphatase</fullName>
        <ecNumber evidence="2">3.1.3.48</ecNumber>
    </recommendedName>
</protein>
<dbReference type="PANTHER" id="PTHR39181:SF1">
    <property type="entry name" value="TYROSINE-PROTEIN PHOSPHATASE YWQE"/>
    <property type="match status" value="1"/>
</dbReference>
<accession>A0A1M7YAC3</accession>
<dbReference type="EMBL" id="FRFD01000006">
    <property type="protein sequence ID" value="SHO49549.1"/>
    <property type="molecule type" value="Genomic_DNA"/>
</dbReference>
<evidence type="ECO:0000256" key="1">
    <source>
        <dbReference type="ARBA" id="ARBA00005750"/>
    </source>
</evidence>
<dbReference type="RefSeq" id="WP_073589059.1">
    <property type="nucleotide sequence ID" value="NZ_FRFD01000006.1"/>
</dbReference>